<protein>
    <submittedName>
        <fullName evidence="1">Uncharacterized protein</fullName>
    </submittedName>
</protein>
<comment type="caution">
    <text evidence="1">The sequence shown here is derived from an EMBL/GenBank/DDBJ whole genome shotgun (WGS) entry which is preliminary data.</text>
</comment>
<dbReference type="Proteomes" id="UP000278823">
    <property type="component" value="Unassembled WGS sequence"/>
</dbReference>
<evidence type="ECO:0000313" key="2">
    <source>
        <dbReference type="Proteomes" id="UP000278823"/>
    </source>
</evidence>
<keyword evidence="2" id="KW-1185">Reference proteome</keyword>
<evidence type="ECO:0000313" key="1">
    <source>
        <dbReference type="EMBL" id="RUM20447.1"/>
    </source>
</evidence>
<dbReference type="SUPFAM" id="SSF53681">
    <property type="entry name" value="Aspartate/glutamate racemase"/>
    <property type="match status" value="1"/>
</dbReference>
<dbReference type="AlphaFoldDB" id="A0A432PDF1"/>
<accession>A0A432PDF1</accession>
<dbReference type="OrthoDB" id="7281829at2"/>
<gene>
    <name evidence="1" type="ORF">EFQ99_29390</name>
</gene>
<proteinExistence type="predicted"/>
<dbReference type="Gene3D" id="3.40.50.1860">
    <property type="match status" value="1"/>
</dbReference>
<organism evidence="1 2">
    <name type="scientific">Rhizobium vallis</name>
    <dbReference type="NCBI Taxonomy" id="634290"/>
    <lineage>
        <taxon>Bacteria</taxon>
        <taxon>Pseudomonadati</taxon>
        <taxon>Pseudomonadota</taxon>
        <taxon>Alphaproteobacteria</taxon>
        <taxon>Hyphomicrobiales</taxon>
        <taxon>Rhizobiaceae</taxon>
        <taxon>Rhizobium/Agrobacterium group</taxon>
        <taxon>Rhizobium</taxon>
    </lineage>
</organism>
<dbReference type="EMBL" id="RJTH01000015">
    <property type="protein sequence ID" value="RUM20447.1"/>
    <property type="molecule type" value="Genomic_DNA"/>
</dbReference>
<dbReference type="InterPro" id="IPR001920">
    <property type="entry name" value="Asp/Glu_race"/>
</dbReference>
<name>A0A432PDF1_9HYPH</name>
<sequence>MGFACVLAALRYPGRPLADSEVLSLGMLWFLARQIGADHHWNAGKPTYPRFEPSYAKPSPLAAVGADQLVLASTHFTLLKPTIRAEFGDAFGFVDSAATVTAEVASTLRREGLSVPEGEGGSTTYLFTGNLEPTAVVPVSSRDGL</sequence>
<reference evidence="2" key="1">
    <citation type="submission" date="2018-11" db="EMBL/GenBank/DDBJ databases">
        <title>Rhizobium chutanense sp. nov., isolated from root nodules of Phaseolus vulgaris in China.</title>
        <authorList>
            <person name="Huo Y."/>
        </authorList>
    </citation>
    <scope>NUCLEOTIDE SEQUENCE [LARGE SCALE GENOMIC DNA]</scope>
    <source>
        <strain evidence="2">CCBAU 65647</strain>
    </source>
</reference>
<dbReference type="RefSeq" id="WP_126924669.1">
    <property type="nucleotide sequence ID" value="NZ_ML133699.1"/>
</dbReference>
<dbReference type="GO" id="GO:0016855">
    <property type="term" value="F:racemase and epimerase activity, acting on amino acids and derivatives"/>
    <property type="evidence" value="ECO:0007669"/>
    <property type="project" value="InterPro"/>
</dbReference>